<dbReference type="PROSITE" id="PS51257">
    <property type="entry name" value="PROKAR_LIPOPROTEIN"/>
    <property type="match status" value="1"/>
</dbReference>
<keyword evidence="2" id="KW-1185">Reference proteome</keyword>
<accession>A0A8X6SNE7</accession>
<evidence type="ECO:0000313" key="1">
    <source>
        <dbReference type="EMBL" id="GFY11541.1"/>
    </source>
</evidence>
<proteinExistence type="predicted"/>
<protein>
    <submittedName>
        <fullName evidence="1">Uncharacterized protein</fullName>
    </submittedName>
</protein>
<dbReference type="AlphaFoldDB" id="A0A8X6SNE7"/>
<organism evidence="1 2">
    <name type="scientific">Trichonephila clavipes</name>
    <name type="common">Golden silk orbweaver</name>
    <name type="synonym">Nephila clavipes</name>
    <dbReference type="NCBI Taxonomy" id="2585209"/>
    <lineage>
        <taxon>Eukaryota</taxon>
        <taxon>Metazoa</taxon>
        <taxon>Ecdysozoa</taxon>
        <taxon>Arthropoda</taxon>
        <taxon>Chelicerata</taxon>
        <taxon>Arachnida</taxon>
        <taxon>Araneae</taxon>
        <taxon>Araneomorphae</taxon>
        <taxon>Entelegynae</taxon>
        <taxon>Araneoidea</taxon>
        <taxon>Nephilidae</taxon>
        <taxon>Trichonephila</taxon>
    </lineage>
</organism>
<reference evidence="1" key="1">
    <citation type="submission" date="2020-08" db="EMBL/GenBank/DDBJ databases">
        <title>Multicomponent nature underlies the extraordinary mechanical properties of spider dragline silk.</title>
        <authorList>
            <person name="Kono N."/>
            <person name="Nakamura H."/>
            <person name="Mori M."/>
            <person name="Yoshida Y."/>
            <person name="Ohtoshi R."/>
            <person name="Malay A.D."/>
            <person name="Moran D.A.P."/>
            <person name="Tomita M."/>
            <person name="Numata K."/>
            <person name="Arakawa K."/>
        </authorList>
    </citation>
    <scope>NUCLEOTIDE SEQUENCE</scope>
</reference>
<sequence>MLQKLRIVLLEEWTLFPQTFQGCGSPVDKESDHGRHAISLSPIPLKSCCVGDTSTSNLSRAQTSSCGVVVRRGGSSSGVVLVS</sequence>
<evidence type="ECO:0000313" key="2">
    <source>
        <dbReference type="Proteomes" id="UP000887159"/>
    </source>
</evidence>
<name>A0A8X6SNE7_TRICX</name>
<gene>
    <name evidence="1" type="ORF">TNCV_4230101</name>
</gene>
<comment type="caution">
    <text evidence="1">The sequence shown here is derived from an EMBL/GenBank/DDBJ whole genome shotgun (WGS) entry which is preliminary data.</text>
</comment>
<dbReference type="EMBL" id="BMAU01021306">
    <property type="protein sequence ID" value="GFY11541.1"/>
    <property type="molecule type" value="Genomic_DNA"/>
</dbReference>
<dbReference type="Proteomes" id="UP000887159">
    <property type="component" value="Unassembled WGS sequence"/>
</dbReference>